<organism evidence="1 2">
    <name type="scientific">Araneus ventricosus</name>
    <name type="common">Orbweaver spider</name>
    <name type="synonym">Epeira ventricosa</name>
    <dbReference type="NCBI Taxonomy" id="182803"/>
    <lineage>
        <taxon>Eukaryota</taxon>
        <taxon>Metazoa</taxon>
        <taxon>Ecdysozoa</taxon>
        <taxon>Arthropoda</taxon>
        <taxon>Chelicerata</taxon>
        <taxon>Arachnida</taxon>
        <taxon>Araneae</taxon>
        <taxon>Araneomorphae</taxon>
        <taxon>Entelegynae</taxon>
        <taxon>Araneoidea</taxon>
        <taxon>Araneidae</taxon>
        <taxon>Araneus</taxon>
    </lineage>
</organism>
<dbReference type="Proteomes" id="UP000499080">
    <property type="component" value="Unassembled WGS sequence"/>
</dbReference>
<gene>
    <name evidence="1" type="ORF">AVEN_209742_1</name>
</gene>
<name>A0A4Y2CDU3_ARAVE</name>
<proteinExistence type="predicted"/>
<evidence type="ECO:0000313" key="2">
    <source>
        <dbReference type="Proteomes" id="UP000499080"/>
    </source>
</evidence>
<dbReference type="EMBL" id="BGPR01000176">
    <property type="protein sequence ID" value="GBM02046.1"/>
    <property type="molecule type" value="Genomic_DNA"/>
</dbReference>
<accession>A0A4Y2CDU3</accession>
<keyword evidence="2" id="KW-1185">Reference proteome</keyword>
<comment type="caution">
    <text evidence="1">The sequence shown here is derived from an EMBL/GenBank/DDBJ whole genome shotgun (WGS) entry which is preliminary data.</text>
</comment>
<feature type="non-terminal residue" evidence="1">
    <location>
        <position position="1"/>
    </location>
</feature>
<dbReference type="AlphaFoldDB" id="A0A4Y2CDU3"/>
<reference evidence="1 2" key="1">
    <citation type="journal article" date="2019" name="Sci. Rep.">
        <title>Orb-weaving spider Araneus ventricosus genome elucidates the spidroin gene catalogue.</title>
        <authorList>
            <person name="Kono N."/>
            <person name="Nakamura H."/>
            <person name="Ohtoshi R."/>
            <person name="Moran D.A.P."/>
            <person name="Shinohara A."/>
            <person name="Yoshida Y."/>
            <person name="Fujiwara M."/>
            <person name="Mori M."/>
            <person name="Tomita M."/>
            <person name="Arakawa K."/>
        </authorList>
    </citation>
    <scope>NUCLEOTIDE SEQUENCE [LARGE SCALE GENOMIC DNA]</scope>
</reference>
<evidence type="ECO:0000313" key="1">
    <source>
        <dbReference type="EMBL" id="GBM02046.1"/>
    </source>
</evidence>
<sequence length="66" mass="7095">GKSITSCPQLVFVPLTGFERIFSSSLNMALSLPTSKGFTPLTYAAVGHMARRFSMPRSVTSQCLGL</sequence>
<protein>
    <submittedName>
        <fullName evidence="1">Uncharacterized protein</fullName>
    </submittedName>
</protein>